<dbReference type="InterPro" id="IPR032466">
    <property type="entry name" value="Metal_Hydrolase"/>
</dbReference>
<feature type="binding site" evidence="8">
    <location>
        <position position="113"/>
    </location>
    <ligand>
        <name>Zn(2+)</name>
        <dbReference type="ChEBI" id="CHEBI:29105"/>
    </ligand>
</feature>
<dbReference type="CDD" id="cd00854">
    <property type="entry name" value="NagA"/>
    <property type="match status" value="1"/>
</dbReference>
<protein>
    <submittedName>
        <fullName evidence="10">N-acetylglucosamine 6-phosphate deacetylase</fullName>
    </submittedName>
</protein>
<evidence type="ECO:0000256" key="7">
    <source>
        <dbReference type="PIRSR" id="PIRSR038994-2"/>
    </source>
</evidence>
<evidence type="ECO:0000259" key="9">
    <source>
        <dbReference type="Pfam" id="PF01979"/>
    </source>
</evidence>
<evidence type="ECO:0000313" key="10">
    <source>
        <dbReference type="EMBL" id="TQL49242.1"/>
    </source>
</evidence>
<dbReference type="PANTHER" id="PTHR11113">
    <property type="entry name" value="N-ACETYLGLUCOSAMINE-6-PHOSPHATE DEACETYLASE"/>
    <property type="match status" value="1"/>
</dbReference>
<evidence type="ECO:0000313" key="11">
    <source>
        <dbReference type="Proteomes" id="UP000319516"/>
    </source>
</evidence>
<feature type="binding site" evidence="7">
    <location>
        <begin position="300"/>
        <end position="302"/>
    </location>
    <ligand>
        <name>substrate</name>
    </ligand>
</feature>
<dbReference type="Gene3D" id="3.20.20.140">
    <property type="entry name" value="Metal-dependent hydrolases"/>
    <property type="match status" value="1"/>
</dbReference>
<dbReference type="SUPFAM" id="SSF51338">
    <property type="entry name" value="Composite domain of metallo-dependent hydrolases"/>
    <property type="match status" value="1"/>
</dbReference>
<feature type="binding site" evidence="7">
    <location>
        <begin position="212"/>
        <end position="213"/>
    </location>
    <ligand>
        <name>substrate</name>
    </ligand>
</feature>
<keyword evidence="11" id="KW-1185">Reference proteome</keyword>
<dbReference type="Proteomes" id="UP000319516">
    <property type="component" value="Unassembled WGS sequence"/>
</dbReference>
<feature type="binding site" evidence="7">
    <location>
        <position position="244"/>
    </location>
    <ligand>
        <name>substrate</name>
    </ligand>
</feature>
<feature type="binding site" evidence="7">
    <location>
        <position position="124"/>
    </location>
    <ligand>
        <name>substrate</name>
    </ligand>
</feature>
<dbReference type="Pfam" id="PF01979">
    <property type="entry name" value="Amidohydro_1"/>
    <property type="match status" value="1"/>
</dbReference>
<feature type="binding site" evidence="8">
    <location>
        <position position="188"/>
    </location>
    <ligand>
        <name>Zn(2+)</name>
        <dbReference type="ChEBI" id="CHEBI:29105"/>
    </ligand>
</feature>
<dbReference type="GO" id="GO:0046872">
    <property type="term" value="F:metal ion binding"/>
    <property type="evidence" value="ECO:0007669"/>
    <property type="project" value="UniProtKB-KW"/>
</dbReference>
<dbReference type="PANTHER" id="PTHR11113:SF14">
    <property type="entry name" value="N-ACETYLGLUCOSAMINE-6-PHOSPHATE DEACETYLASE"/>
    <property type="match status" value="1"/>
</dbReference>
<evidence type="ECO:0000256" key="3">
    <source>
        <dbReference type="ARBA" id="ARBA00022801"/>
    </source>
</evidence>
<dbReference type="GO" id="GO:0008448">
    <property type="term" value="F:N-acetylglucosamine-6-phosphate deacetylase activity"/>
    <property type="evidence" value="ECO:0007669"/>
    <property type="project" value="InterPro"/>
</dbReference>
<dbReference type="SUPFAM" id="SSF51556">
    <property type="entry name" value="Metallo-dependent hydrolases"/>
    <property type="match status" value="1"/>
</dbReference>
<comment type="caution">
    <text evidence="10">The sequence shown here is derived from an EMBL/GenBank/DDBJ whole genome shotgun (WGS) entry which is preliminary data.</text>
</comment>
<evidence type="ECO:0000256" key="2">
    <source>
        <dbReference type="ARBA" id="ARBA00022723"/>
    </source>
</evidence>
<proteinExistence type="inferred from homology"/>
<evidence type="ECO:0000256" key="6">
    <source>
        <dbReference type="PIRSR" id="PIRSR038994-1"/>
    </source>
</evidence>
<feature type="active site" description="Proton donor/acceptor" evidence="6">
    <location>
        <position position="266"/>
    </location>
</feature>
<comment type="cofactor">
    <cofactor evidence="8">
        <name>a divalent metal cation</name>
        <dbReference type="ChEBI" id="CHEBI:60240"/>
    </cofactor>
    <text evidence="8">Binds 1 divalent metal cation per subunit.</text>
</comment>
<evidence type="ECO:0000256" key="4">
    <source>
        <dbReference type="ARBA" id="ARBA00023277"/>
    </source>
</evidence>
<dbReference type="InterPro" id="IPR006680">
    <property type="entry name" value="Amidohydro-rel"/>
</dbReference>
<feature type="binding site" evidence="7">
    <location>
        <position position="220"/>
    </location>
    <ligand>
        <name>substrate</name>
    </ligand>
</feature>
<feature type="domain" description="Amidohydrolase-related" evidence="9">
    <location>
        <begin position="39"/>
        <end position="363"/>
    </location>
</feature>
<dbReference type="InterPro" id="IPR003764">
    <property type="entry name" value="GlcNAc_6-P_deAcase"/>
</dbReference>
<comment type="similarity">
    <text evidence="1 5">Belongs to the metallo-dependent hydrolases superfamily. NagA family.</text>
</comment>
<dbReference type="AlphaFoldDB" id="A0A542YMD0"/>
<evidence type="ECO:0000256" key="5">
    <source>
        <dbReference type="PIRNR" id="PIRNR038994"/>
    </source>
</evidence>
<dbReference type="PIRSF" id="PIRSF038994">
    <property type="entry name" value="NagA"/>
    <property type="match status" value="1"/>
</dbReference>
<reference evidence="10 11" key="1">
    <citation type="submission" date="2019-06" db="EMBL/GenBank/DDBJ databases">
        <title>Sequencing the genomes of 1000 actinobacteria strains.</title>
        <authorList>
            <person name="Klenk H.-P."/>
        </authorList>
    </citation>
    <scope>NUCLEOTIDE SEQUENCE [LARGE SCALE GENOMIC DNA]</scope>
    <source>
        <strain evidence="10 11">DSM 12335</strain>
    </source>
</reference>
<evidence type="ECO:0000256" key="1">
    <source>
        <dbReference type="ARBA" id="ARBA00010716"/>
    </source>
</evidence>
<keyword evidence="2 8" id="KW-0479">Metal-binding</keyword>
<keyword evidence="4 5" id="KW-0119">Carbohydrate metabolism</keyword>
<name>A0A542YMD0_9MICO</name>
<dbReference type="InterPro" id="IPR011059">
    <property type="entry name" value="Metal-dep_hydrolase_composite"/>
</dbReference>
<organism evidence="10 11">
    <name type="scientific">Ornithinicoccus hortensis</name>
    <dbReference type="NCBI Taxonomy" id="82346"/>
    <lineage>
        <taxon>Bacteria</taxon>
        <taxon>Bacillati</taxon>
        <taxon>Actinomycetota</taxon>
        <taxon>Actinomycetes</taxon>
        <taxon>Micrococcales</taxon>
        <taxon>Intrasporangiaceae</taxon>
        <taxon>Ornithinicoccus</taxon>
    </lineage>
</organism>
<sequence length="374" mass="38255">MLHADGRLSAGWLRVADGRIADTGSGVPPGTPDLTVPVLSPGFVDLHCHGGGSASYDAVTPEEVRTAIDAHRREGTLTTLVSLVSAEIDSLAEQVERLTELYAVGDVAGIHLEGPWLSPGHCGAHDPTVLTVPTPEDIDRLLAAGRVSDAGPSGGGAVRMVTLAPELPGGLDAVRRLADAGVVVALGHTDADEHDIARAVDAGASVATHLFNAMRPIRHRAPGPVPALLADERVVVELIADGQHVHPDVLAMAARSSRGGFALVTDAMAAAGSGDGDYLLGGLPVEVRDGTARVASTGSIAGSTLTMPAAVRTMVRAGIPLADALVAATAVPADVLRRRDVGRLETGRRADLVALDDDLTVLAVLRAGAVALRD</sequence>
<gene>
    <name evidence="10" type="ORF">FB467_0307</name>
</gene>
<dbReference type="GO" id="GO:0006046">
    <property type="term" value="P:N-acetylglucosamine catabolic process"/>
    <property type="evidence" value="ECO:0007669"/>
    <property type="project" value="TreeGrafter"/>
</dbReference>
<evidence type="ECO:0000256" key="8">
    <source>
        <dbReference type="PIRSR" id="PIRSR038994-3"/>
    </source>
</evidence>
<feature type="binding site" evidence="8">
    <location>
        <position position="209"/>
    </location>
    <ligand>
        <name>Zn(2+)</name>
        <dbReference type="ChEBI" id="CHEBI:29105"/>
    </ligand>
</feature>
<accession>A0A542YMD0</accession>
<dbReference type="Gene3D" id="2.30.40.10">
    <property type="entry name" value="Urease, subunit C, domain 1"/>
    <property type="match status" value="1"/>
</dbReference>
<dbReference type="OrthoDB" id="9776488at2"/>
<keyword evidence="3 5" id="KW-0378">Hydrolase</keyword>
<dbReference type="EMBL" id="VFOP01000001">
    <property type="protein sequence ID" value="TQL49242.1"/>
    <property type="molecule type" value="Genomic_DNA"/>
</dbReference>